<feature type="domain" description="Glycosyl transferase family 1" evidence="2">
    <location>
        <begin position="172"/>
        <end position="333"/>
    </location>
</feature>
<name>A0A3B1B986_9ZZZZ</name>
<dbReference type="Gene3D" id="3.40.50.2000">
    <property type="entry name" value="Glycogen Phosphorylase B"/>
    <property type="match status" value="2"/>
</dbReference>
<dbReference type="AlphaFoldDB" id="A0A3B1B986"/>
<protein>
    <recommendedName>
        <fullName evidence="2">Glycosyl transferase family 1 domain-containing protein</fullName>
    </recommendedName>
</protein>
<evidence type="ECO:0000259" key="2">
    <source>
        <dbReference type="Pfam" id="PF00534"/>
    </source>
</evidence>
<sequence>MSAEAVHQFTCLARNNDAVYDHASQLRKLFLSWGKRSNIYVLDQSHPDYEGVAHYKKYRPDPDDILVYHFGIGSVLTNFILSQPGRKFLVYHNMTPAEYLLGVDNQSYFAVTKGRKELDRLRDNLDGVMADSKFNARDLETGHGYKKVTIAPLLKDFSAWDGVSPDPDRLEKWKDDRKTILFIGRVAPNKRQDELIGTLYAYKKLFGPEARLVIPGSWGATVGYRDYLQTLTRKFGLDDSVVMPGFIDEKDFHALFTLADVYLSLSEHEGFGVPLLEAMYFRIPVVAYSVCSIPEMLGGAGIKIGHKNPMAIVAVLKELFENREMRKRIIESQTRQLAEFSREKIEPVIKRTLEPYL</sequence>
<dbReference type="PANTHER" id="PTHR46401:SF2">
    <property type="entry name" value="GLYCOSYLTRANSFERASE WBBK-RELATED"/>
    <property type="match status" value="1"/>
</dbReference>
<dbReference type="GO" id="GO:0016757">
    <property type="term" value="F:glycosyltransferase activity"/>
    <property type="evidence" value="ECO:0007669"/>
    <property type="project" value="InterPro"/>
</dbReference>
<organism evidence="3">
    <name type="scientific">hydrothermal vent metagenome</name>
    <dbReference type="NCBI Taxonomy" id="652676"/>
    <lineage>
        <taxon>unclassified sequences</taxon>
        <taxon>metagenomes</taxon>
        <taxon>ecological metagenomes</taxon>
    </lineage>
</organism>
<dbReference type="Pfam" id="PF00534">
    <property type="entry name" value="Glycos_transf_1"/>
    <property type="match status" value="1"/>
</dbReference>
<evidence type="ECO:0000313" key="3">
    <source>
        <dbReference type="EMBL" id="VAX14799.1"/>
    </source>
</evidence>
<dbReference type="SUPFAM" id="SSF53756">
    <property type="entry name" value="UDP-Glycosyltransferase/glycogen phosphorylase"/>
    <property type="match status" value="1"/>
</dbReference>
<gene>
    <name evidence="3" type="ORF">MNBD_NITROSPINAE04-2411</name>
</gene>
<proteinExistence type="predicted"/>
<reference evidence="3" key="1">
    <citation type="submission" date="2018-06" db="EMBL/GenBank/DDBJ databases">
        <authorList>
            <person name="Zhirakovskaya E."/>
        </authorList>
    </citation>
    <scope>NUCLEOTIDE SEQUENCE</scope>
</reference>
<dbReference type="PANTHER" id="PTHR46401">
    <property type="entry name" value="GLYCOSYLTRANSFERASE WBBK-RELATED"/>
    <property type="match status" value="1"/>
</dbReference>
<evidence type="ECO:0000256" key="1">
    <source>
        <dbReference type="ARBA" id="ARBA00022679"/>
    </source>
</evidence>
<dbReference type="CDD" id="cd03801">
    <property type="entry name" value="GT4_PimA-like"/>
    <property type="match status" value="1"/>
</dbReference>
<dbReference type="GO" id="GO:0009103">
    <property type="term" value="P:lipopolysaccharide biosynthetic process"/>
    <property type="evidence" value="ECO:0007669"/>
    <property type="project" value="TreeGrafter"/>
</dbReference>
<dbReference type="InterPro" id="IPR001296">
    <property type="entry name" value="Glyco_trans_1"/>
</dbReference>
<accession>A0A3B1B986</accession>
<dbReference type="EMBL" id="UOGA01000014">
    <property type="protein sequence ID" value="VAX14799.1"/>
    <property type="molecule type" value="Genomic_DNA"/>
</dbReference>
<keyword evidence="1" id="KW-0808">Transferase</keyword>